<keyword evidence="1" id="KW-0812">Transmembrane</keyword>
<proteinExistence type="predicted"/>
<accession>X0Z964</accession>
<sequence length="51" mass="5792">MAEEKKPNKTWIWILAVVLIIGSGIGSYFLLNQEKQGKYTGPVEKIYLLPI</sequence>
<comment type="caution">
    <text evidence="2">The sequence shown here is derived from an EMBL/GenBank/DDBJ whole genome shotgun (WGS) entry which is preliminary data.</text>
</comment>
<feature type="transmembrane region" description="Helical" evidence="1">
    <location>
        <begin position="12"/>
        <end position="31"/>
    </location>
</feature>
<evidence type="ECO:0000313" key="2">
    <source>
        <dbReference type="EMBL" id="GAG65890.1"/>
    </source>
</evidence>
<keyword evidence="1" id="KW-0472">Membrane</keyword>
<dbReference type="AlphaFoldDB" id="X0Z964"/>
<name>X0Z964_9ZZZZ</name>
<organism evidence="2">
    <name type="scientific">marine sediment metagenome</name>
    <dbReference type="NCBI Taxonomy" id="412755"/>
    <lineage>
        <taxon>unclassified sequences</taxon>
        <taxon>metagenomes</taxon>
        <taxon>ecological metagenomes</taxon>
    </lineage>
</organism>
<reference evidence="2" key="1">
    <citation type="journal article" date="2014" name="Front. Microbiol.">
        <title>High frequency of phylogenetically diverse reductive dehalogenase-homologous genes in deep subseafloor sedimentary metagenomes.</title>
        <authorList>
            <person name="Kawai M."/>
            <person name="Futagami T."/>
            <person name="Toyoda A."/>
            <person name="Takaki Y."/>
            <person name="Nishi S."/>
            <person name="Hori S."/>
            <person name="Arai W."/>
            <person name="Tsubouchi T."/>
            <person name="Morono Y."/>
            <person name="Uchiyama I."/>
            <person name="Ito T."/>
            <person name="Fujiyama A."/>
            <person name="Inagaki F."/>
            <person name="Takami H."/>
        </authorList>
    </citation>
    <scope>NUCLEOTIDE SEQUENCE</scope>
    <source>
        <strain evidence="2">Expedition CK06-06</strain>
    </source>
</reference>
<evidence type="ECO:0000256" key="1">
    <source>
        <dbReference type="SAM" id="Phobius"/>
    </source>
</evidence>
<dbReference type="EMBL" id="BART01000150">
    <property type="protein sequence ID" value="GAG65890.1"/>
    <property type="molecule type" value="Genomic_DNA"/>
</dbReference>
<gene>
    <name evidence="2" type="ORF">S01H4_00928</name>
</gene>
<protein>
    <submittedName>
        <fullName evidence="2">Uncharacterized protein</fullName>
    </submittedName>
</protein>
<keyword evidence="1" id="KW-1133">Transmembrane helix</keyword>